<keyword evidence="2" id="KW-1185">Reference proteome</keyword>
<dbReference type="STRING" id="282199.GCA_001049735_02209"/>
<evidence type="ECO:0000313" key="2">
    <source>
        <dbReference type="Proteomes" id="UP000048949"/>
    </source>
</evidence>
<gene>
    <name evidence="1" type="ORF">NIG5292_02210</name>
</gene>
<dbReference type="Proteomes" id="UP000048949">
    <property type="component" value="Unassembled WGS sequence"/>
</dbReference>
<organism evidence="1 2">
    <name type="scientific">Nereida ignava</name>
    <dbReference type="NCBI Taxonomy" id="282199"/>
    <lineage>
        <taxon>Bacteria</taxon>
        <taxon>Pseudomonadati</taxon>
        <taxon>Pseudomonadota</taxon>
        <taxon>Alphaproteobacteria</taxon>
        <taxon>Rhodobacterales</taxon>
        <taxon>Roseobacteraceae</taxon>
        <taxon>Nereida</taxon>
    </lineage>
</organism>
<name>A0A0U1NNT3_9RHOB</name>
<dbReference type="OrthoDB" id="9979990at2"/>
<accession>A0A0U1NNT3</accession>
<sequence>MLKPIAGISLLLCVIFLVATYGKDLMTRFEHRTFACNSRLTGPFELVVNKVRVGNTVQLVLPRETTALTITGITGDNVIAVSDDWSFSIDLETNEVVARDRAELAITRCQTTTFSM</sequence>
<dbReference type="EMBL" id="CVQV01000013">
    <property type="protein sequence ID" value="CRK76153.1"/>
    <property type="molecule type" value="Genomic_DNA"/>
</dbReference>
<dbReference type="RefSeq" id="WP_048599566.1">
    <property type="nucleotide sequence ID" value="NZ_CVPC01000013.1"/>
</dbReference>
<evidence type="ECO:0000313" key="1">
    <source>
        <dbReference type="EMBL" id="CRK76153.1"/>
    </source>
</evidence>
<dbReference type="AlphaFoldDB" id="A0A0U1NNT3"/>
<proteinExistence type="predicted"/>
<reference evidence="1 2" key="1">
    <citation type="submission" date="2015-04" db="EMBL/GenBank/DDBJ databases">
        <authorList>
            <person name="Syromyatnikov M.Y."/>
            <person name="Popov V.N."/>
        </authorList>
    </citation>
    <scope>NUCLEOTIDE SEQUENCE [LARGE SCALE GENOMIC DNA]</scope>
    <source>
        <strain evidence="1 2">CECT 5292</strain>
    </source>
</reference>
<protein>
    <submittedName>
        <fullName evidence="1">Uncharacterized protein</fullName>
    </submittedName>
</protein>